<keyword evidence="1" id="KW-0472">Membrane</keyword>
<keyword evidence="4" id="KW-1185">Reference proteome</keyword>
<dbReference type="EMBL" id="JACEGQ020000018">
    <property type="protein sequence ID" value="KAH8481647.1"/>
    <property type="molecule type" value="Genomic_DNA"/>
</dbReference>
<proteinExistence type="predicted"/>
<name>A0A8T2WMH3_POPDE</name>
<evidence type="ECO:0000313" key="3">
    <source>
        <dbReference type="EMBL" id="KAH8481647.1"/>
    </source>
</evidence>
<organism evidence="2 4">
    <name type="scientific">Populus deltoides</name>
    <name type="common">Eastern poplar</name>
    <name type="synonym">Eastern cottonwood</name>
    <dbReference type="NCBI Taxonomy" id="3696"/>
    <lineage>
        <taxon>Eukaryota</taxon>
        <taxon>Viridiplantae</taxon>
        <taxon>Streptophyta</taxon>
        <taxon>Embryophyta</taxon>
        <taxon>Tracheophyta</taxon>
        <taxon>Spermatophyta</taxon>
        <taxon>Magnoliopsida</taxon>
        <taxon>eudicotyledons</taxon>
        <taxon>Gunneridae</taxon>
        <taxon>Pentapetalae</taxon>
        <taxon>rosids</taxon>
        <taxon>fabids</taxon>
        <taxon>Malpighiales</taxon>
        <taxon>Salicaceae</taxon>
        <taxon>Saliceae</taxon>
        <taxon>Populus</taxon>
    </lineage>
</organism>
<feature type="transmembrane region" description="Helical" evidence="1">
    <location>
        <begin position="50"/>
        <end position="70"/>
    </location>
</feature>
<dbReference type="PANTHER" id="PTHR33564:SF11">
    <property type="entry name" value="OS06G0604600 PROTEIN"/>
    <property type="match status" value="1"/>
</dbReference>
<evidence type="ECO:0000313" key="2">
    <source>
        <dbReference type="EMBL" id="KAH8481592.1"/>
    </source>
</evidence>
<protein>
    <submittedName>
        <fullName evidence="2">Uncharacterized protein</fullName>
    </submittedName>
</protein>
<evidence type="ECO:0000256" key="1">
    <source>
        <dbReference type="SAM" id="Phobius"/>
    </source>
</evidence>
<reference evidence="2" key="1">
    <citation type="journal article" date="2021" name="J. Hered.">
        <title>Genome Assembly of Salicaceae Populus deltoides (Eastern Cottonwood) I-69 Based on Nanopore Sequencing and Hi-C Technologies.</title>
        <authorList>
            <person name="Bai S."/>
            <person name="Wu H."/>
            <person name="Zhang J."/>
            <person name="Pan Z."/>
            <person name="Zhao W."/>
            <person name="Li Z."/>
            <person name="Tong C."/>
        </authorList>
    </citation>
    <scope>NUCLEOTIDE SEQUENCE</scope>
    <source>
        <tissue evidence="2">Leaf</tissue>
    </source>
</reference>
<sequence>MLPYIYLDTTSLLSSLPKHILSYSASHITYFIQVPFLDSSTMSSSLCSQGVVLATAMAVSGTVIVLAFRLQKSHLPSGQFPGDHHQIPQSSQQALRSCISPEGKKKKGKKKRVHFAEDVVDPRGDGEEFRRQHEAVFLSQNSCSSSSTSTEFKKNGQQRRMPANRAALYNGILRDRGVQRLAYSC</sequence>
<keyword evidence="1" id="KW-1133">Transmembrane helix</keyword>
<dbReference type="AlphaFoldDB" id="A0A8T2WMH3"/>
<accession>A0A8T2WMH3</accession>
<comment type="caution">
    <text evidence="2">The sequence shown here is derived from an EMBL/GenBank/DDBJ whole genome shotgun (WGS) entry which is preliminary data.</text>
</comment>
<dbReference type="PANTHER" id="PTHR33564">
    <property type="entry name" value="TRANSMEMBRANE PROTEIN"/>
    <property type="match status" value="1"/>
</dbReference>
<keyword evidence="1" id="KW-0812">Transmembrane</keyword>
<gene>
    <name evidence="2" type="ORF">H0E87_029175</name>
    <name evidence="3" type="ORF">H0E87_029217</name>
</gene>
<dbReference type="EMBL" id="JACEGQ020000018">
    <property type="protein sequence ID" value="KAH8481592.1"/>
    <property type="molecule type" value="Genomic_DNA"/>
</dbReference>
<evidence type="ECO:0000313" key="4">
    <source>
        <dbReference type="Proteomes" id="UP000807159"/>
    </source>
</evidence>
<dbReference type="Proteomes" id="UP000807159">
    <property type="component" value="Chromosome 18"/>
</dbReference>